<gene>
    <name evidence="2" type="ORF">L0C25_03755</name>
</gene>
<dbReference type="KEGG" id="sgrg:L0C25_03755"/>
<evidence type="ECO:0000259" key="1">
    <source>
        <dbReference type="Pfam" id="PF04961"/>
    </source>
</evidence>
<dbReference type="AlphaFoldDB" id="A0AA46TIY9"/>
<reference evidence="2" key="1">
    <citation type="submission" date="2022-01" db="EMBL/GenBank/DDBJ databases">
        <title>Nocardioidaceae gen. sp. A5X3R13.</title>
        <authorList>
            <person name="Lopez Marin M.A."/>
            <person name="Uhlik O."/>
        </authorList>
    </citation>
    <scope>NUCLEOTIDE SEQUENCE</scope>
    <source>
        <strain evidence="2">A5X3R13</strain>
    </source>
</reference>
<feature type="domain" description="Cyclodeaminase/cyclohydrolase" evidence="1">
    <location>
        <begin position="13"/>
        <end position="162"/>
    </location>
</feature>
<dbReference type="InterPro" id="IPR036178">
    <property type="entry name" value="Formintransfe-cycloase-like_sf"/>
</dbReference>
<dbReference type="SUPFAM" id="SSF101262">
    <property type="entry name" value="Methenyltetrahydrofolate cyclohydrolase-like"/>
    <property type="match status" value="1"/>
</dbReference>
<evidence type="ECO:0000313" key="2">
    <source>
        <dbReference type="EMBL" id="UYM06202.1"/>
    </source>
</evidence>
<organism evidence="2 3">
    <name type="scientific">Solicola gregarius</name>
    <dbReference type="NCBI Taxonomy" id="2908642"/>
    <lineage>
        <taxon>Bacteria</taxon>
        <taxon>Bacillati</taxon>
        <taxon>Actinomycetota</taxon>
        <taxon>Actinomycetes</taxon>
        <taxon>Propionibacteriales</taxon>
        <taxon>Nocardioidaceae</taxon>
        <taxon>Solicola</taxon>
    </lineage>
</organism>
<proteinExistence type="predicted"/>
<dbReference type="RefSeq" id="WP_271635061.1">
    <property type="nucleotide sequence ID" value="NZ_CP094970.1"/>
</dbReference>
<dbReference type="EMBL" id="CP094970">
    <property type="protein sequence ID" value="UYM06202.1"/>
    <property type="molecule type" value="Genomic_DNA"/>
</dbReference>
<keyword evidence="3" id="KW-1185">Reference proteome</keyword>
<dbReference type="GO" id="GO:0003824">
    <property type="term" value="F:catalytic activity"/>
    <property type="evidence" value="ECO:0007669"/>
    <property type="project" value="InterPro"/>
</dbReference>
<name>A0AA46TIY9_9ACTN</name>
<evidence type="ECO:0000313" key="3">
    <source>
        <dbReference type="Proteomes" id="UP001164390"/>
    </source>
</evidence>
<sequence length="185" mass="19292">MSWQSGDYLQRPLQELLDDVGGADPVPAAGSMAAATGALAAALTAKVARRSIARMDGAEELALRADHLRNRLEPLVTLDAASYAAVLDARRDDKDTTPTWKDAASWPETIAYVAADIADLAAELTENGNPNLRFDAAGAASFAAATAEVACSLVAANEGELESVRAAALRARRTAERAEAATDRG</sequence>
<dbReference type="Gene3D" id="1.20.120.680">
    <property type="entry name" value="Formiminotetrahydrofolate cyclodeaminase monomer, up-and-down helical bundle"/>
    <property type="match status" value="1"/>
</dbReference>
<protein>
    <submittedName>
        <fullName evidence="2">Cyclodeaminase/cyclohydrolase family protein</fullName>
    </submittedName>
</protein>
<dbReference type="InterPro" id="IPR007044">
    <property type="entry name" value="Cyclodeamin/CycHdrlase"/>
</dbReference>
<accession>A0AA46TIY9</accession>
<dbReference type="Proteomes" id="UP001164390">
    <property type="component" value="Chromosome"/>
</dbReference>
<dbReference type="Pfam" id="PF04961">
    <property type="entry name" value="FTCD_C"/>
    <property type="match status" value="1"/>
</dbReference>